<proteinExistence type="predicted"/>
<evidence type="ECO:0000256" key="4">
    <source>
        <dbReference type="ARBA" id="ARBA00022833"/>
    </source>
</evidence>
<dbReference type="EMBL" id="JBGCUO010000002">
    <property type="protein sequence ID" value="MEY1663044.1"/>
    <property type="molecule type" value="Genomic_DNA"/>
</dbReference>
<protein>
    <submittedName>
        <fullName evidence="7">JAB domain-containing protein</fullName>
    </submittedName>
</protein>
<evidence type="ECO:0000256" key="3">
    <source>
        <dbReference type="ARBA" id="ARBA00022801"/>
    </source>
</evidence>
<keyword evidence="1" id="KW-0645">Protease</keyword>
<name>A0ABV4AJQ0_9GAMM</name>
<evidence type="ECO:0000256" key="5">
    <source>
        <dbReference type="ARBA" id="ARBA00023049"/>
    </source>
</evidence>
<comment type="caution">
    <text evidence="7">The sequence shown here is derived from an EMBL/GenBank/DDBJ whole genome shotgun (WGS) entry which is preliminary data.</text>
</comment>
<dbReference type="PROSITE" id="PS50249">
    <property type="entry name" value="MPN"/>
    <property type="match status" value="1"/>
</dbReference>
<dbReference type="PANTHER" id="PTHR30471:SF3">
    <property type="entry name" value="UPF0758 PROTEIN YEES-RELATED"/>
    <property type="match status" value="1"/>
</dbReference>
<dbReference type="RefSeq" id="WP_369456311.1">
    <property type="nucleotide sequence ID" value="NZ_JBGCUO010000002.1"/>
</dbReference>
<reference evidence="7 8" key="1">
    <citation type="submission" date="2024-07" db="EMBL/GenBank/DDBJ databases">
        <authorList>
            <person name="Ren Q."/>
        </authorList>
    </citation>
    <scope>NUCLEOTIDE SEQUENCE [LARGE SCALE GENOMIC DNA]</scope>
    <source>
        <strain evidence="7 8">REN37</strain>
    </source>
</reference>
<keyword evidence="3" id="KW-0378">Hydrolase</keyword>
<dbReference type="Proteomes" id="UP001562065">
    <property type="component" value="Unassembled WGS sequence"/>
</dbReference>
<keyword evidence="8" id="KW-1185">Reference proteome</keyword>
<keyword evidence="4" id="KW-0862">Zinc</keyword>
<evidence type="ECO:0000256" key="2">
    <source>
        <dbReference type="ARBA" id="ARBA00022723"/>
    </source>
</evidence>
<dbReference type="InterPro" id="IPR037518">
    <property type="entry name" value="MPN"/>
</dbReference>
<evidence type="ECO:0000313" key="8">
    <source>
        <dbReference type="Proteomes" id="UP001562065"/>
    </source>
</evidence>
<dbReference type="PANTHER" id="PTHR30471">
    <property type="entry name" value="DNA REPAIR PROTEIN RADC"/>
    <property type="match status" value="1"/>
</dbReference>
<feature type="domain" description="MPN" evidence="6">
    <location>
        <begin position="41"/>
        <end position="163"/>
    </location>
</feature>
<keyword evidence="2" id="KW-0479">Metal-binding</keyword>
<sequence length="167" mass="18469">MIAPFQALSAQHFDLLRPATADEIIAFAGTLLEQRLQRGPVLGGAEQVQAFLRTRLGGAARELFGVLFVDSRHQYLGFEILFMGSLRGSEVHPREVVRRALALNAAAVILVHNHPSGHLEPSPEDILLTRRIDDALALLDMRVLDHLIVSASDWVSLSARGWRFSDD</sequence>
<evidence type="ECO:0000256" key="1">
    <source>
        <dbReference type="ARBA" id="ARBA00022670"/>
    </source>
</evidence>
<dbReference type="InterPro" id="IPR025657">
    <property type="entry name" value="RadC_JAB"/>
</dbReference>
<dbReference type="InterPro" id="IPR001405">
    <property type="entry name" value="UPF0758"/>
</dbReference>
<dbReference type="Pfam" id="PF04002">
    <property type="entry name" value="RadC"/>
    <property type="match status" value="1"/>
</dbReference>
<keyword evidence="5" id="KW-0482">Metalloprotease</keyword>
<dbReference type="SUPFAM" id="SSF102712">
    <property type="entry name" value="JAB1/MPN domain"/>
    <property type="match status" value="1"/>
</dbReference>
<evidence type="ECO:0000259" key="6">
    <source>
        <dbReference type="PROSITE" id="PS50249"/>
    </source>
</evidence>
<organism evidence="7 8">
    <name type="scientific">Isoalcanivorax beigongshangi</name>
    <dbReference type="NCBI Taxonomy" id="3238810"/>
    <lineage>
        <taxon>Bacteria</taxon>
        <taxon>Pseudomonadati</taxon>
        <taxon>Pseudomonadota</taxon>
        <taxon>Gammaproteobacteria</taxon>
        <taxon>Oceanospirillales</taxon>
        <taxon>Alcanivoracaceae</taxon>
        <taxon>Isoalcanivorax</taxon>
    </lineage>
</organism>
<accession>A0ABV4AJQ0</accession>
<dbReference type="PROSITE" id="PS01302">
    <property type="entry name" value="UPF0758"/>
    <property type="match status" value="1"/>
</dbReference>
<dbReference type="Gene3D" id="3.40.140.10">
    <property type="entry name" value="Cytidine Deaminase, domain 2"/>
    <property type="match status" value="1"/>
</dbReference>
<gene>
    <name evidence="7" type="ORF">AB5I84_12855</name>
</gene>
<evidence type="ECO:0000313" key="7">
    <source>
        <dbReference type="EMBL" id="MEY1663044.1"/>
    </source>
</evidence>
<dbReference type="CDD" id="cd08071">
    <property type="entry name" value="MPN_DUF2466"/>
    <property type="match status" value="1"/>
</dbReference>
<dbReference type="InterPro" id="IPR020891">
    <property type="entry name" value="UPF0758_CS"/>
</dbReference>